<comment type="caution">
    <text evidence="1">The sequence shown here is derived from an EMBL/GenBank/DDBJ whole genome shotgun (WGS) entry which is preliminary data.</text>
</comment>
<proteinExistence type="predicted"/>
<gene>
    <name evidence="1" type="ORF">C8N24_6407</name>
</gene>
<sequence>MRNPQNTTESIRQNIAARKAREAAQQQAAQVLPIVGSVDGWIRAAELSPSTLVVSRAGMLHRAGCPHLTTDTQGGISMVRLATSDEFEPKCGNRYCWG</sequence>
<evidence type="ECO:0000313" key="1">
    <source>
        <dbReference type="EMBL" id="RKQ88365.1"/>
    </source>
</evidence>
<reference evidence="1 2" key="1">
    <citation type="submission" date="2018-10" db="EMBL/GenBank/DDBJ databases">
        <title>Genomic Encyclopedia of Archaeal and Bacterial Type Strains, Phase II (KMG-II): from individual species to whole genera.</title>
        <authorList>
            <person name="Goeker M."/>
        </authorList>
    </citation>
    <scope>NUCLEOTIDE SEQUENCE [LARGE SCALE GENOMIC DNA]</scope>
    <source>
        <strain evidence="1 2">DSM 14954</strain>
    </source>
</reference>
<organism evidence="1 2">
    <name type="scientific">Solirubrobacter pauli</name>
    <dbReference type="NCBI Taxonomy" id="166793"/>
    <lineage>
        <taxon>Bacteria</taxon>
        <taxon>Bacillati</taxon>
        <taxon>Actinomycetota</taxon>
        <taxon>Thermoleophilia</taxon>
        <taxon>Solirubrobacterales</taxon>
        <taxon>Solirubrobacteraceae</taxon>
        <taxon>Solirubrobacter</taxon>
    </lineage>
</organism>
<protein>
    <submittedName>
        <fullName evidence="1">Uncharacterized protein</fullName>
    </submittedName>
</protein>
<keyword evidence="2" id="KW-1185">Reference proteome</keyword>
<dbReference type="AlphaFoldDB" id="A0A660L4X3"/>
<name>A0A660L4X3_9ACTN</name>
<evidence type="ECO:0000313" key="2">
    <source>
        <dbReference type="Proteomes" id="UP000278962"/>
    </source>
</evidence>
<dbReference type="Proteomes" id="UP000278962">
    <property type="component" value="Unassembled WGS sequence"/>
</dbReference>
<dbReference type="EMBL" id="RBIL01000002">
    <property type="protein sequence ID" value="RKQ88365.1"/>
    <property type="molecule type" value="Genomic_DNA"/>
</dbReference>
<accession>A0A660L4X3</accession>